<dbReference type="InterPro" id="IPR007331">
    <property type="entry name" value="Htaa"/>
</dbReference>
<reference evidence="4" key="1">
    <citation type="journal article" date="2019" name="Int. J. Syst. Evol. Microbiol.">
        <title>The Global Catalogue of Microorganisms (GCM) 10K type strain sequencing project: providing services to taxonomists for standard genome sequencing and annotation.</title>
        <authorList>
            <consortium name="The Broad Institute Genomics Platform"/>
            <consortium name="The Broad Institute Genome Sequencing Center for Infectious Disease"/>
            <person name="Wu L."/>
            <person name="Ma J."/>
        </authorList>
    </citation>
    <scope>NUCLEOTIDE SEQUENCE [LARGE SCALE GENOMIC DNA]</scope>
    <source>
        <strain evidence="4">JCM 18537</strain>
    </source>
</reference>
<proteinExistence type="predicted"/>
<name>A0ABP9A0A9_9MICO</name>
<feature type="domain" description="Htaa" evidence="2">
    <location>
        <begin position="45"/>
        <end position="206"/>
    </location>
</feature>
<accession>A0ABP9A0A9</accession>
<feature type="chain" id="PRO_5046021757" description="Htaa domain-containing protein" evidence="1">
    <location>
        <begin position="31"/>
        <end position="375"/>
    </location>
</feature>
<keyword evidence="4" id="KW-1185">Reference proteome</keyword>
<keyword evidence="1" id="KW-0732">Signal</keyword>
<dbReference type="RefSeq" id="WP_345437305.1">
    <property type="nucleotide sequence ID" value="NZ_BAABKO010000002.1"/>
</dbReference>
<sequence>MDSTITRRLGRGTAATLAAAALTLAGVAFAAPANAAENDVVADSGDLDWGYKESFRNYVSSGGQISVADGAERNGTAANAGFLFPVAGGHVVDADTVTIDTAGKAQFTYTAHFFDVALSNISIVVDGAEASIVADTYVKADIAFGSFPQGTFNETDVVLADIGSPVVTIDGDQVTVTGTNVVVTEEGAGANPLYAAGTVLDDFSVTATIEGAGETPVEPAGEDEITVTVPETTTPTEPSGAFSWAWGSGDAASLGTAVEQDDSFVATGALNTIVVTDTRAGGSEPYDWSISASVSDFTSGAGSFGAENLSWTPSVTSASSAVTPGAAASDLSSSTVLASSTAAASAEVDAELSLSVPNDTPAGDYAATVTVTALS</sequence>
<evidence type="ECO:0000313" key="4">
    <source>
        <dbReference type="Proteomes" id="UP001501645"/>
    </source>
</evidence>
<comment type="caution">
    <text evidence="3">The sequence shown here is derived from an EMBL/GenBank/DDBJ whole genome shotgun (WGS) entry which is preliminary data.</text>
</comment>
<feature type="signal peptide" evidence="1">
    <location>
        <begin position="1"/>
        <end position="30"/>
    </location>
</feature>
<gene>
    <name evidence="3" type="ORF">GCM10023351_13240</name>
</gene>
<evidence type="ECO:0000256" key="1">
    <source>
        <dbReference type="SAM" id="SignalP"/>
    </source>
</evidence>
<evidence type="ECO:0000313" key="3">
    <source>
        <dbReference type="EMBL" id="GAA4770752.1"/>
    </source>
</evidence>
<evidence type="ECO:0000259" key="2">
    <source>
        <dbReference type="Pfam" id="PF04213"/>
    </source>
</evidence>
<dbReference type="Proteomes" id="UP001501645">
    <property type="component" value="Unassembled WGS sequence"/>
</dbReference>
<dbReference type="Pfam" id="PF04213">
    <property type="entry name" value="HtaA"/>
    <property type="match status" value="1"/>
</dbReference>
<dbReference type="EMBL" id="BAABKO010000002">
    <property type="protein sequence ID" value="GAA4770752.1"/>
    <property type="molecule type" value="Genomic_DNA"/>
</dbReference>
<protein>
    <recommendedName>
        <fullName evidence="2">Htaa domain-containing protein</fullName>
    </recommendedName>
</protein>
<organism evidence="3 4">
    <name type="scientific">Microbacterium gilvum</name>
    <dbReference type="NCBI Taxonomy" id="1336204"/>
    <lineage>
        <taxon>Bacteria</taxon>
        <taxon>Bacillati</taxon>
        <taxon>Actinomycetota</taxon>
        <taxon>Actinomycetes</taxon>
        <taxon>Micrococcales</taxon>
        <taxon>Microbacteriaceae</taxon>
        <taxon>Microbacterium</taxon>
    </lineage>
</organism>